<dbReference type="EMBL" id="CAJVCH010172935">
    <property type="protein sequence ID" value="CAG7729083.1"/>
    <property type="molecule type" value="Genomic_DNA"/>
</dbReference>
<dbReference type="AlphaFoldDB" id="A0A8J2JX42"/>
<evidence type="ECO:0000313" key="1">
    <source>
        <dbReference type="EMBL" id="CAG7729083.1"/>
    </source>
</evidence>
<accession>A0A8J2JX42</accession>
<evidence type="ECO:0000313" key="2">
    <source>
        <dbReference type="Proteomes" id="UP000708208"/>
    </source>
</evidence>
<feature type="non-terminal residue" evidence="1">
    <location>
        <position position="36"/>
    </location>
</feature>
<proteinExistence type="predicted"/>
<reference evidence="1" key="1">
    <citation type="submission" date="2021-06" db="EMBL/GenBank/DDBJ databases">
        <authorList>
            <person name="Hodson N. C."/>
            <person name="Mongue J. A."/>
            <person name="Jaron S. K."/>
        </authorList>
    </citation>
    <scope>NUCLEOTIDE SEQUENCE</scope>
</reference>
<protein>
    <submittedName>
        <fullName evidence="1">Uncharacterized protein</fullName>
    </submittedName>
</protein>
<sequence>MKEGSPESTTDALESADDTSVEEFRMAIAKMRRMVK</sequence>
<name>A0A8J2JX42_9HEXA</name>
<comment type="caution">
    <text evidence="1">The sequence shown here is derived from an EMBL/GenBank/DDBJ whole genome shotgun (WGS) entry which is preliminary data.</text>
</comment>
<gene>
    <name evidence="1" type="ORF">AFUS01_LOCUS17822</name>
</gene>
<keyword evidence="2" id="KW-1185">Reference proteome</keyword>
<dbReference type="Proteomes" id="UP000708208">
    <property type="component" value="Unassembled WGS sequence"/>
</dbReference>
<organism evidence="1 2">
    <name type="scientific">Allacma fusca</name>
    <dbReference type="NCBI Taxonomy" id="39272"/>
    <lineage>
        <taxon>Eukaryota</taxon>
        <taxon>Metazoa</taxon>
        <taxon>Ecdysozoa</taxon>
        <taxon>Arthropoda</taxon>
        <taxon>Hexapoda</taxon>
        <taxon>Collembola</taxon>
        <taxon>Symphypleona</taxon>
        <taxon>Sminthuridae</taxon>
        <taxon>Allacma</taxon>
    </lineage>
</organism>